<comment type="caution">
    <text evidence="2">The sequence shown here is derived from an EMBL/GenBank/DDBJ whole genome shotgun (WGS) entry which is preliminary data.</text>
</comment>
<evidence type="ECO:0000256" key="1">
    <source>
        <dbReference type="SAM" id="MobiDB-lite"/>
    </source>
</evidence>
<protein>
    <submittedName>
        <fullName evidence="2">Uncharacterized protein</fullName>
    </submittedName>
</protein>
<feature type="region of interest" description="Disordered" evidence="1">
    <location>
        <begin position="18"/>
        <end position="113"/>
    </location>
</feature>
<proteinExistence type="predicted"/>
<gene>
    <name evidence="2" type="ORF">THAOC_35497</name>
</gene>
<reference evidence="2 3" key="1">
    <citation type="journal article" date="2012" name="Genome Biol.">
        <title>Genome and low-iron response of an oceanic diatom adapted to chronic iron limitation.</title>
        <authorList>
            <person name="Lommer M."/>
            <person name="Specht M."/>
            <person name="Roy A.S."/>
            <person name="Kraemer L."/>
            <person name="Andreson R."/>
            <person name="Gutowska M.A."/>
            <person name="Wolf J."/>
            <person name="Bergner S.V."/>
            <person name="Schilhabel M.B."/>
            <person name="Klostermeier U.C."/>
            <person name="Beiko R.G."/>
            <person name="Rosenstiel P."/>
            <person name="Hippler M."/>
            <person name="Laroche J."/>
        </authorList>
    </citation>
    <scope>NUCLEOTIDE SEQUENCE [LARGE SCALE GENOMIC DNA]</scope>
    <source>
        <strain evidence="2 3">CCMP1005</strain>
    </source>
</reference>
<dbReference type="EMBL" id="AGNL01048188">
    <property type="protein sequence ID" value="EJK45867.1"/>
    <property type="molecule type" value="Genomic_DNA"/>
</dbReference>
<feature type="compositionally biased region" description="Basic and acidic residues" evidence="1">
    <location>
        <begin position="50"/>
        <end position="88"/>
    </location>
</feature>
<evidence type="ECO:0000313" key="3">
    <source>
        <dbReference type="Proteomes" id="UP000266841"/>
    </source>
</evidence>
<organism evidence="2 3">
    <name type="scientific">Thalassiosira oceanica</name>
    <name type="common">Marine diatom</name>
    <dbReference type="NCBI Taxonomy" id="159749"/>
    <lineage>
        <taxon>Eukaryota</taxon>
        <taxon>Sar</taxon>
        <taxon>Stramenopiles</taxon>
        <taxon>Ochrophyta</taxon>
        <taxon>Bacillariophyta</taxon>
        <taxon>Coscinodiscophyceae</taxon>
        <taxon>Thalassiosirophycidae</taxon>
        <taxon>Thalassiosirales</taxon>
        <taxon>Thalassiosiraceae</taxon>
        <taxon>Thalassiosira</taxon>
    </lineage>
</organism>
<name>K0RGZ5_THAOC</name>
<evidence type="ECO:0000313" key="2">
    <source>
        <dbReference type="EMBL" id="EJK45867.1"/>
    </source>
</evidence>
<dbReference type="AlphaFoldDB" id="K0RGZ5"/>
<accession>K0RGZ5</accession>
<dbReference type="Proteomes" id="UP000266841">
    <property type="component" value="Unassembled WGS sequence"/>
</dbReference>
<sequence>MFMDGLATKDDYASALRGHQSAIEEMSSPDSDQAKAFGNGPSAGRSVQRRLRDQEQERVAEYTRELDGRCGERRREGRWRPERGECPGKSRGGACGGGPDRPPGQKRRPGHESRAAFLQNLVVRTNAVRGLLAGEGSLRPLICSDANDW</sequence>
<keyword evidence="3" id="KW-1185">Reference proteome</keyword>
<feature type="compositionally biased region" description="Gly residues" evidence="1">
    <location>
        <begin position="90"/>
        <end position="99"/>
    </location>
</feature>